<dbReference type="Pfam" id="PF00496">
    <property type="entry name" value="SBP_bac_5"/>
    <property type="match status" value="1"/>
</dbReference>
<dbReference type="AlphaFoldDB" id="A0A1I2Q6C9"/>
<dbReference type="EMBL" id="FOOK01000022">
    <property type="protein sequence ID" value="SFG23932.1"/>
    <property type="molecule type" value="Genomic_DNA"/>
</dbReference>
<comment type="similarity">
    <text evidence="2">Belongs to the bacterial solute-binding protein 5 family.</text>
</comment>
<dbReference type="CDD" id="cd08504">
    <property type="entry name" value="PBP2_OppA"/>
    <property type="match status" value="1"/>
</dbReference>
<dbReference type="GO" id="GO:0042597">
    <property type="term" value="C:periplasmic space"/>
    <property type="evidence" value="ECO:0007669"/>
    <property type="project" value="UniProtKB-ARBA"/>
</dbReference>
<sequence length="537" mass="61652">MKRRLSAFAMLILLAASLAGCGTFLGDTFNGDGEKQVLNLVEKAEPINLDTAKLIDDSSVKIATNVLEGLMRLGPDNRPEPGMAADFPEISKDKKTYTFKLRDAKWSDGRPVTAHDFEYAWKRALNPQTKSAYAFILYPIDGAEEYHTGKGRAEDVGVKALDDRTLQVRLKEPIPYFLSLTSFITYSPQRKDIVEKYGDDYAKDADKMVYNGPFVMSDWKHQHSYQFVKNKHYWDRENVHLDVVNVRIVPDAEEAMGMYVSNQADVVMLNNDLIDAFKDTKEFVSANSGTIYFLRFNTNFSIFGNKKIRQAFSLSVDREELIAKGLKDDVPAGGMVPPLVMGHEGYFRDHAKEYVKYEPEKAKILLQEGMRELGIDTLPAIELLVYDDDRKHIALTLKEQLKKVLGVEIRINPLPQKQKMEMEERGKFQLSFFRWTGDYNDPMTFLDMWHSKNALNFGRWSNGRYDELIERSRGNADFKKREKDLIQAEKILVEEAGAVPLYYEKEAFLQKTYVKNLVRHPVGAKYTLKWVRIEGKP</sequence>
<keyword evidence="5" id="KW-0653">Protein transport</keyword>
<evidence type="ECO:0000256" key="2">
    <source>
        <dbReference type="ARBA" id="ARBA00005695"/>
    </source>
</evidence>
<feature type="signal peptide" evidence="6">
    <location>
        <begin position="1"/>
        <end position="21"/>
    </location>
</feature>
<evidence type="ECO:0000256" key="1">
    <source>
        <dbReference type="ARBA" id="ARBA00004196"/>
    </source>
</evidence>
<keyword evidence="9" id="KW-1185">Reference proteome</keyword>
<dbReference type="GO" id="GO:1904680">
    <property type="term" value="F:peptide transmembrane transporter activity"/>
    <property type="evidence" value="ECO:0007669"/>
    <property type="project" value="TreeGrafter"/>
</dbReference>
<keyword evidence="5" id="KW-0571">Peptide transport</keyword>
<dbReference type="PIRSF" id="PIRSF002741">
    <property type="entry name" value="MppA"/>
    <property type="match status" value="1"/>
</dbReference>
<dbReference type="InterPro" id="IPR039424">
    <property type="entry name" value="SBP_5"/>
</dbReference>
<dbReference type="InterPro" id="IPR030678">
    <property type="entry name" value="Peptide/Ni-bd"/>
</dbReference>
<evidence type="ECO:0000313" key="9">
    <source>
        <dbReference type="Proteomes" id="UP000198661"/>
    </source>
</evidence>
<evidence type="ECO:0000259" key="7">
    <source>
        <dbReference type="Pfam" id="PF00496"/>
    </source>
</evidence>
<evidence type="ECO:0000256" key="5">
    <source>
        <dbReference type="ARBA" id="ARBA00022856"/>
    </source>
</evidence>
<dbReference type="STRING" id="201973.SAMN04488025_12228"/>
<dbReference type="GO" id="GO:0043190">
    <property type="term" value="C:ATP-binding cassette (ABC) transporter complex"/>
    <property type="evidence" value="ECO:0007669"/>
    <property type="project" value="InterPro"/>
</dbReference>
<evidence type="ECO:0000256" key="6">
    <source>
        <dbReference type="SAM" id="SignalP"/>
    </source>
</evidence>
<dbReference type="PROSITE" id="PS51257">
    <property type="entry name" value="PROKAR_LIPOPROTEIN"/>
    <property type="match status" value="1"/>
</dbReference>
<dbReference type="Gene3D" id="3.10.105.10">
    <property type="entry name" value="Dipeptide-binding Protein, Domain 3"/>
    <property type="match status" value="1"/>
</dbReference>
<dbReference type="FunFam" id="3.90.76.10:FF:000001">
    <property type="entry name" value="Oligopeptide ABC transporter substrate-binding protein"/>
    <property type="match status" value="1"/>
</dbReference>
<dbReference type="PANTHER" id="PTHR30290">
    <property type="entry name" value="PERIPLASMIC BINDING COMPONENT OF ABC TRANSPORTER"/>
    <property type="match status" value="1"/>
</dbReference>
<dbReference type="GO" id="GO:0015833">
    <property type="term" value="P:peptide transport"/>
    <property type="evidence" value="ECO:0007669"/>
    <property type="project" value="UniProtKB-KW"/>
</dbReference>
<feature type="domain" description="Solute-binding protein family 5" evidence="7">
    <location>
        <begin position="79"/>
        <end position="453"/>
    </location>
</feature>
<dbReference type="SUPFAM" id="SSF53850">
    <property type="entry name" value="Periplasmic binding protein-like II"/>
    <property type="match status" value="1"/>
</dbReference>
<dbReference type="Gene3D" id="3.40.190.10">
    <property type="entry name" value="Periplasmic binding protein-like II"/>
    <property type="match status" value="1"/>
</dbReference>
<feature type="chain" id="PRO_5039308666" evidence="6">
    <location>
        <begin position="22"/>
        <end position="537"/>
    </location>
</feature>
<evidence type="ECO:0000313" key="8">
    <source>
        <dbReference type="EMBL" id="SFG23932.1"/>
    </source>
</evidence>
<dbReference type="Gene3D" id="3.90.76.10">
    <property type="entry name" value="Dipeptide-binding Protein, Domain 1"/>
    <property type="match status" value="1"/>
</dbReference>
<evidence type="ECO:0000256" key="3">
    <source>
        <dbReference type="ARBA" id="ARBA00022448"/>
    </source>
</evidence>
<keyword evidence="4 6" id="KW-0732">Signal</keyword>
<gene>
    <name evidence="8" type="ORF">SAMN04488025_12228</name>
</gene>
<organism evidence="8 9">
    <name type="scientific">Planifilum fulgidum</name>
    <dbReference type="NCBI Taxonomy" id="201973"/>
    <lineage>
        <taxon>Bacteria</taxon>
        <taxon>Bacillati</taxon>
        <taxon>Bacillota</taxon>
        <taxon>Bacilli</taxon>
        <taxon>Bacillales</taxon>
        <taxon>Thermoactinomycetaceae</taxon>
        <taxon>Planifilum</taxon>
    </lineage>
</organism>
<proteinExistence type="inferred from homology"/>
<accession>A0A1I2Q6C9</accession>
<dbReference type="PANTHER" id="PTHR30290:SF10">
    <property type="entry name" value="PERIPLASMIC OLIGOPEPTIDE-BINDING PROTEIN-RELATED"/>
    <property type="match status" value="1"/>
</dbReference>
<comment type="subcellular location">
    <subcellularLocation>
        <location evidence="1">Cell envelope</location>
    </subcellularLocation>
</comment>
<protein>
    <submittedName>
        <fullName evidence="8">Oligopeptide transport system substrate-binding protein</fullName>
    </submittedName>
</protein>
<dbReference type="InterPro" id="IPR000914">
    <property type="entry name" value="SBP_5_dom"/>
</dbReference>
<dbReference type="RefSeq" id="WP_245752253.1">
    <property type="nucleotide sequence ID" value="NZ_FOOK01000022.1"/>
</dbReference>
<evidence type="ECO:0000256" key="4">
    <source>
        <dbReference type="ARBA" id="ARBA00022729"/>
    </source>
</evidence>
<keyword evidence="3" id="KW-0813">Transport</keyword>
<name>A0A1I2Q6C9_9BACL</name>
<reference evidence="8 9" key="1">
    <citation type="submission" date="2016-10" db="EMBL/GenBank/DDBJ databases">
        <authorList>
            <person name="de Groot N.N."/>
        </authorList>
    </citation>
    <scope>NUCLEOTIDE SEQUENCE [LARGE SCALE GENOMIC DNA]</scope>
    <source>
        <strain evidence="8 9">DSM 44945</strain>
    </source>
</reference>
<dbReference type="Proteomes" id="UP000198661">
    <property type="component" value="Unassembled WGS sequence"/>
</dbReference>
<dbReference type="GO" id="GO:0030313">
    <property type="term" value="C:cell envelope"/>
    <property type="evidence" value="ECO:0007669"/>
    <property type="project" value="UniProtKB-SubCell"/>
</dbReference>